<protein>
    <submittedName>
        <fullName evidence="2">Fic family protein</fullName>
    </submittedName>
</protein>
<dbReference type="Gene3D" id="1.10.3290.10">
    <property type="entry name" value="Fido-like domain"/>
    <property type="match status" value="1"/>
</dbReference>
<feature type="domain" description="Fido" evidence="1">
    <location>
        <begin position="134"/>
        <end position="283"/>
    </location>
</feature>
<name>A0ABW8QDI4_9FLAO</name>
<evidence type="ECO:0000313" key="2">
    <source>
        <dbReference type="EMBL" id="MFK8294097.1"/>
    </source>
</evidence>
<organism evidence="2 3">
    <name type="scientific">Capnocytophaga stomatis</name>
    <dbReference type="NCBI Taxonomy" id="1848904"/>
    <lineage>
        <taxon>Bacteria</taxon>
        <taxon>Pseudomonadati</taxon>
        <taxon>Bacteroidota</taxon>
        <taxon>Flavobacteriia</taxon>
        <taxon>Flavobacteriales</taxon>
        <taxon>Flavobacteriaceae</taxon>
        <taxon>Capnocytophaga</taxon>
    </lineage>
</organism>
<keyword evidence="3" id="KW-1185">Reference proteome</keyword>
<evidence type="ECO:0000313" key="3">
    <source>
        <dbReference type="Proteomes" id="UP001622370"/>
    </source>
</evidence>
<proteinExistence type="predicted"/>
<dbReference type="PROSITE" id="PS51459">
    <property type="entry name" value="FIDO"/>
    <property type="match status" value="1"/>
</dbReference>
<reference evidence="2 3" key="1">
    <citation type="journal article" date="2016" name="Sci. Rep.">
        <title>Whole genome sequencing identifies a novel species of the genus Capnocytophaga isolated from dog and cat bite wounds in humans.</title>
        <authorList>
            <person name="Zangenah S."/>
            <person name="Abbasi N."/>
            <person name="Andersson A.F."/>
            <person name="Bergman P."/>
        </authorList>
    </citation>
    <scope>NUCLEOTIDE SEQUENCE [LARGE SCALE GENOMIC DNA]</scope>
    <source>
        <strain evidence="2 3">W5</strain>
    </source>
</reference>
<accession>A0ABW8QDI4</accession>
<comment type="caution">
    <text evidence="2">The sequence shown here is derived from an EMBL/GenBank/DDBJ whole genome shotgun (WGS) entry which is preliminary data.</text>
</comment>
<dbReference type="PANTHER" id="PTHR13504:SF38">
    <property type="entry name" value="FIDO DOMAIN-CONTAINING PROTEIN"/>
    <property type="match status" value="1"/>
</dbReference>
<dbReference type="InterPro" id="IPR003812">
    <property type="entry name" value="Fido"/>
</dbReference>
<dbReference type="Pfam" id="PF02661">
    <property type="entry name" value="Fic"/>
    <property type="match status" value="1"/>
</dbReference>
<dbReference type="SUPFAM" id="SSF140931">
    <property type="entry name" value="Fic-like"/>
    <property type="match status" value="1"/>
</dbReference>
<gene>
    <name evidence="2" type="ORF">ACI76L_09910</name>
</gene>
<dbReference type="InterPro" id="IPR040198">
    <property type="entry name" value="Fido_containing"/>
</dbReference>
<dbReference type="RefSeq" id="WP_232748810.1">
    <property type="nucleotide sequence ID" value="NZ_CP022387.1"/>
</dbReference>
<evidence type="ECO:0000259" key="1">
    <source>
        <dbReference type="PROSITE" id="PS51459"/>
    </source>
</evidence>
<dbReference type="EMBL" id="JBJGWJ010000007">
    <property type="protein sequence ID" value="MFK8294097.1"/>
    <property type="molecule type" value="Genomic_DNA"/>
</dbReference>
<dbReference type="PANTHER" id="PTHR13504">
    <property type="entry name" value="FIDO DOMAIN-CONTAINING PROTEIN DDB_G0283145"/>
    <property type="match status" value="1"/>
</dbReference>
<dbReference type="Proteomes" id="UP001622370">
    <property type="component" value="Unassembled WGS sequence"/>
</dbReference>
<sequence length="313" mass="36469">MNLNHFNNAQIYNLHLFHTHLPPIFPMILFIKTKTLPLPNIENINLKMTVADSIEEYKRLDIENIFNYEEFHKILITSHSTRIEGSTLIYEECIELIQKGNTPGGKNILFSNQTLDHHQALNFIIKEADIGRNISKAFIQEIAAKVMRCTGELFTNINGTIDTSKGEFRKANVAAGSASFMHYSKVVPAVDNLVKELNDNFDSQKDSLSQLEFSFYAHYQLVNIHPFLDGNGRTSRLLMNFIQRKYQLPLGFVFAEDRFQYYDALNSVKKTESFREYYDFMFSQYQKYLQTEIDKQKKIGQEKELPFKFGRNK</sequence>
<dbReference type="InterPro" id="IPR036597">
    <property type="entry name" value="Fido-like_dom_sf"/>
</dbReference>